<evidence type="ECO:0000313" key="3">
    <source>
        <dbReference type="Proteomes" id="UP000314294"/>
    </source>
</evidence>
<evidence type="ECO:0000313" key="2">
    <source>
        <dbReference type="EMBL" id="TNN46720.1"/>
    </source>
</evidence>
<gene>
    <name evidence="2" type="ORF">EYF80_043079</name>
</gene>
<reference evidence="2 3" key="1">
    <citation type="submission" date="2019-03" db="EMBL/GenBank/DDBJ databases">
        <title>First draft genome of Liparis tanakae, snailfish: a comprehensive survey of snailfish specific genes.</title>
        <authorList>
            <person name="Kim W."/>
            <person name="Song I."/>
            <person name="Jeong J.-H."/>
            <person name="Kim D."/>
            <person name="Kim S."/>
            <person name="Ryu S."/>
            <person name="Song J.Y."/>
            <person name="Lee S.K."/>
        </authorList>
    </citation>
    <scope>NUCLEOTIDE SEQUENCE [LARGE SCALE GENOMIC DNA]</scope>
    <source>
        <tissue evidence="2">Muscle</tissue>
    </source>
</reference>
<accession>A0A4Z2G0N0</accession>
<protein>
    <submittedName>
        <fullName evidence="2">Uncharacterized protein</fullName>
    </submittedName>
</protein>
<dbReference type="EMBL" id="SRLO01000777">
    <property type="protein sequence ID" value="TNN46720.1"/>
    <property type="molecule type" value="Genomic_DNA"/>
</dbReference>
<evidence type="ECO:0000256" key="1">
    <source>
        <dbReference type="SAM" id="MobiDB-lite"/>
    </source>
</evidence>
<keyword evidence="3" id="KW-1185">Reference proteome</keyword>
<sequence length="163" mass="17951">MKENRRDVPSDTRDSERGRTRAPEGIVALGYHGNPVLIGRRIVHCFALAQMTQLSIKVQEEQSEYLSTLKSEGLLRTEMRFAKGHHFLQQYRHHRIHSFTNTKHTTTLVAAAAAAVKGGGVGVGRRGQSGEVGSGKKMLRVLEVASSASAQRLPSCVGERPFF</sequence>
<proteinExistence type="predicted"/>
<name>A0A4Z2G0N0_9TELE</name>
<dbReference type="Proteomes" id="UP000314294">
    <property type="component" value="Unassembled WGS sequence"/>
</dbReference>
<feature type="region of interest" description="Disordered" evidence="1">
    <location>
        <begin position="1"/>
        <end position="21"/>
    </location>
</feature>
<dbReference type="OrthoDB" id="8919081at2759"/>
<organism evidence="2 3">
    <name type="scientific">Liparis tanakae</name>
    <name type="common">Tanaka's snailfish</name>
    <dbReference type="NCBI Taxonomy" id="230148"/>
    <lineage>
        <taxon>Eukaryota</taxon>
        <taxon>Metazoa</taxon>
        <taxon>Chordata</taxon>
        <taxon>Craniata</taxon>
        <taxon>Vertebrata</taxon>
        <taxon>Euteleostomi</taxon>
        <taxon>Actinopterygii</taxon>
        <taxon>Neopterygii</taxon>
        <taxon>Teleostei</taxon>
        <taxon>Neoteleostei</taxon>
        <taxon>Acanthomorphata</taxon>
        <taxon>Eupercaria</taxon>
        <taxon>Perciformes</taxon>
        <taxon>Cottioidei</taxon>
        <taxon>Cottales</taxon>
        <taxon>Liparidae</taxon>
        <taxon>Liparis</taxon>
    </lineage>
</organism>
<dbReference type="AlphaFoldDB" id="A0A4Z2G0N0"/>
<comment type="caution">
    <text evidence="2">The sequence shown here is derived from an EMBL/GenBank/DDBJ whole genome shotgun (WGS) entry which is preliminary data.</text>
</comment>